<protein>
    <submittedName>
        <fullName evidence="2">Uncharacterized protein</fullName>
    </submittedName>
</protein>
<feature type="compositionally biased region" description="Low complexity" evidence="1">
    <location>
        <begin position="25"/>
        <end position="61"/>
    </location>
</feature>
<feature type="non-terminal residue" evidence="2">
    <location>
        <position position="109"/>
    </location>
</feature>
<feature type="non-terminal residue" evidence="2">
    <location>
        <position position="1"/>
    </location>
</feature>
<sequence>DKQKADDLDSLLERLQIQGSEQEDAQQQPAQQQPAQPQQHVQQSAQQPAQQQRARTQGLEQLGEILEKLQIQQQEGPPSPSAPIWVWYRPYFPPEIKPEDLWIHEAPTE</sequence>
<accession>A0A9P6FJQ1</accession>
<reference evidence="2" key="1">
    <citation type="journal article" date="2020" name="Fungal Divers.">
        <title>Resolving the Mortierellaceae phylogeny through synthesis of multi-gene phylogenetics and phylogenomics.</title>
        <authorList>
            <person name="Vandepol N."/>
            <person name="Liber J."/>
            <person name="Desiro A."/>
            <person name="Na H."/>
            <person name="Kennedy M."/>
            <person name="Barry K."/>
            <person name="Grigoriev I.V."/>
            <person name="Miller A.N."/>
            <person name="O'Donnell K."/>
            <person name="Stajich J.E."/>
            <person name="Bonito G."/>
        </authorList>
    </citation>
    <scope>NUCLEOTIDE SEQUENCE</scope>
    <source>
        <strain evidence="2">KOD1015</strain>
    </source>
</reference>
<name>A0A9P6FJQ1_9FUNG</name>
<organism evidence="2 3">
    <name type="scientific">Lunasporangiospora selenospora</name>
    <dbReference type="NCBI Taxonomy" id="979761"/>
    <lineage>
        <taxon>Eukaryota</taxon>
        <taxon>Fungi</taxon>
        <taxon>Fungi incertae sedis</taxon>
        <taxon>Mucoromycota</taxon>
        <taxon>Mortierellomycotina</taxon>
        <taxon>Mortierellomycetes</taxon>
        <taxon>Mortierellales</taxon>
        <taxon>Mortierellaceae</taxon>
        <taxon>Lunasporangiospora</taxon>
    </lineage>
</organism>
<dbReference type="AlphaFoldDB" id="A0A9P6FJQ1"/>
<gene>
    <name evidence="2" type="ORF">BGW38_008977</name>
</gene>
<comment type="caution">
    <text evidence="2">The sequence shown here is derived from an EMBL/GenBank/DDBJ whole genome shotgun (WGS) entry which is preliminary data.</text>
</comment>
<dbReference type="EMBL" id="JAABOA010006397">
    <property type="protein sequence ID" value="KAF9562515.1"/>
    <property type="molecule type" value="Genomic_DNA"/>
</dbReference>
<evidence type="ECO:0000313" key="3">
    <source>
        <dbReference type="Proteomes" id="UP000780801"/>
    </source>
</evidence>
<keyword evidence="3" id="KW-1185">Reference proteome</keyword>
<evidence type="ECO:0000313" key="2">
    <source>
        <dbReference type="EMBL" id="KAF9562515.1"/>
    </source>
</evidence>
<dbReference type="Proteomes" id="UP000780801">
    <property type="component" value="Unassembled WGS sequence"/>
</dbReference>
<proteinExistence type="predicted"/>
<feature type="region of interest" description="Disordered" evidence="1">
    <location>
        <begin position="15"/>
        <end position="61"/>
    </location>
</feature>
<evidence type="ECO:0000256" key="1">
    <source>
        <dbReference type="SAM" id="MobiDB-lite"/>
    </source>
</evidence>